<feature type="binding site" evidence="8">
    <location>
        <position position="218"/>
    </location>
    <ligand>
        <name>Zn(2+)</name>
        <dbReference type="ChEBI" id="CHEBI:29105"/>
    </ligand>
</feature>
<keyword evidence="3 5" id="KW-0378">Hydrolase</keyword>
<dbReference type="InterPro" id="IPR032466">
    <property type="entry name" value="Metal_Hydrolase"/>
</dbReference>
<comment type="caution">
    <text evidence="10">The sequence shown here is derived from an EMBL/GenBank/DDBJ whole genome shotgun (WGS) entry which is preliminary data.</text>
</comment>
<dbReference type="SUPFAM" id="SSF51556">
    <property type="entry name" value="Metallo-dependent hydrolases"/>
    <property type="match status" value="1"/>
</dbReference>
<dbReference type="RefSeq" id="WP_068458897.1">
    <property type="nucleotide sequence ID" value="NZ_LMTR01000005.1"/>
</dbReference>
<keyword evidence="11" id="KW-1185">Reference proteome</keyword>
<dbReference type="PANTHER" id="PTHR11113:SF14">
    <property type="entry name" value="N-ACETYLGLUCOSAMINE-6-PHOSPHATE DEACETYLASE"/>
    <property type="match status" value="1"/>
</dbReference>
<dbReference type="OrthoDB" id="9776488at2"/>
<feature type="binding site" evidence="7">
    <location>
        <begin position="307"/>
        <end position="309"/>
    </location>
    <ligand>
        <name>substrate</name>
    </ligand>
</feature>
<evidence type="ECO:0000256" key="6">
    <source>
        <dbReference type="PIRSR" id="PIRSR038994-1"/>
    </source>
</evidence>
<keyword evidence="4 5" id="KW-0119">Carbohydrate metabolism</keyword>
<dbReference type="InterPro" id="IPR011059">
    <property type="entry name" value="Metal-dep_hydrolase_composite"/>
</dbReference>
<protein>
    <submittedName>
        <fullName evidence="10">N-acetylglucosamine-6-phosphate deacetylase</fullName>
        <ecNumber evidence="10">3.5.1.25</ecNumber>
    </submittedName>
</protein>
<dbReference type="PATRIC" id="fig|121290.4.peg.2031"/>
<organism evidence="10 11">
    <name type="scientific">Hyphomicrobium sulfonivorans</name>
    <dbReference type="NCBI Taxonomy" id="121290"/>
    <lineage>
        <taxon>Bacteria</taxon>
        <taxon>Pseudomonadati</taxon>
        <taxon>Pseudomonadota</taxon>
        <taxon>Alphaproteobacteria</taxon>
        <taxon>Hyphomicrobiales</taxon>
        <taxon>Hyphomicrobiaceae</taxon>
        <taxon>Hyphomicrobium</taxon>
    </lineage>
</organism>
<feature type="binding site" evidence="7">
    <location>
        <position position="144"/>
    </location>
    <ligand>
        <name>substrate</name>
    </ligand>
</feature>
<feature type="binding site" evidence="7">
    <location>
        <position position="253"/>
    </location>
    <ligand>
        <name>substrate</name>
    </ligand>
</feature>
<dbReference type="EMBL" id="LMTR01000005">
    <property type="protein sequence ID" value="KWT72635.1"/>
    <property type="molecule type" value="Genomic_DNA"/>
</dbReference>
<dbReference type="CDD" id="cd00854">
    <property type="entry name" value="NagA"/>
    <property type="match status" value="1"/>
</dbReference>
<sequence>MTKNARHAVAAPNVFDGVAVLPDHAVVIEGAHIADVVPMDSLPSSMPVLVLGGDTWLAPGFIDVQVNGGGDVLFNDAPSASAINTIAAAHRRYGTTGILPTLISDTHDKMCAAMLAAQAAAADNPSVLGIHFEGPFLSPGKPGVHNPQMFRKPDAADLELLTGWPAGNVLVTLAPEQVPLEFIAALSQAGVRVSLGHSMATYDETQAALQSGMTGFTHLFNAMRPIGSREPGPITAALEAPAAWFGMIVDGVHVNPEVLRIALRGYGHPMLVTDAMPPVGGKRRSFTLYGNEITVRDGRCTREDGTLAGAAIDMASCVRNTVCDLHVPLTKALCFASTEPAEFLGLGTVLGRLAPGFRADMVAFEPIEVDVLETWVAGVPNEMAEQEAATG</sequence>
<dbReference type="Gene3D" id="2.30.40.10">
    <property type="entry name" value="Urease, subunit C, domain 1"/>
    <property type="match status" value="1"/>
</dbReference>
<dbReference type="Proteomes" id="UP000059074">
    <property type="component" value="Unassembled WGS sequence"/>
</dbReference>
<dbReference type="InterPro" id="IPR003764">
    <property type="entry name" value="GlcNAc_6-P_deAcase"/>
</dbReference>
<evidence type="ECO:0000259" key="9">
    <source>
        <dbReference type="Pfam" id="PF01979"/>
    </source>
</evidence>
<dbReference type="STRING" id="121290.APY04_0074"/>
<proteinExistence type="inferred from homology"/>
<dbReference type="EC" id="3.5.1.25" evidence="10"/>
<comment type="cofactor">
    <cofactor evidence="8">
        <name>a divalent metal cation</name>
        <dbReference type="ChEBI" id="CHEBI:60240"/>
    </cofactor>
    <text evidence="8">Binds 1 divalent metal cation per subunit.</text>
</comment>
<accession>A0A109BQ51</accession>
<feature type="active site" description="Proton donor/acceptor" evidence="6">
    <location>
        <position position="274"/>
    </location>
</feature>
<feature type="binding site" evidence="8">
    <location>
        <position position="133"/>
    </location>
    <ligand>
        <name>Zn(2+)</name>
        <dbReference type="ChEBI" id="CHEBI:29105"/>
    </ligand>
</feature>
<feature type="domain" description="Amidohydrolase-related" evidence="9">
    <location>
        <begin position="57"/>
        <end position="376"/>
    </location>
</feature>
<name>A0A109BQ51_HYPSL</name>
<dbReference type="GO" id="GO:0008448">
    <property type="term" value="F:N-acetylglucosamine-6-phosphate deacetylase activity"/>
    <property type="evidence" value="ECO:0007669"/>
    <property type="project" value="UniProtKB-EC"/>
</dbReference>
<evidence type="ECO:0000256" key="1">
    <source>
        <dbReference type="ARBA" id="ARBA00010716"/>
    </source>
</evidence>
<dbReference type="SUPFAM" id="SSF51338">
    <property type="entry name" value="Composite domain of metallo-dependent hydrolases"/>
    <property type="match status" value="1"/>
</dbReference>
<evidence type="ECO:0000256" key="8">
    <source>
        <dbReference type="PIRSR" id="PIRSR038994-3"/>
    </source>
</evidence>
<evidence type="ECO:0000256" key="4">
    <source>
        <dbReference type="ARBA" id="ARBA00023277"/>
    </source>
</evidence>
<evidence type="ECO:0000256" key="5">
    <source>
        <dbReference type="PIRNR" id="PIRNR038994"/>
    </source>
</evidence>
<keyword evidence="2 8" id="KW-0479">Metal-binding</keyword>
<dbReference type="GO" id="GO:0006046">
    <property type="term" value="P:N-acetylglucosamine catabolic process"/>
    <property type="evidence" value="ECO:0007669"/>
    <property type="project" value="TreeGrafter"/>
</dbReference>
<dbReference type="Pfam" id="PF01979">
    <property type="entry name" value="Amidohydro_1"/>
    <property type="match status" value="1"/>
</dbReference>
<dbReference type="NCBIfam" id="TIGR00221">
    <property type="entry name" value="nagA"/>
    <property type="match status" value="1"/>
</dbReference>
<reference evidence="10 11" key="1">
    <citation type="submission" date="2015-10" db="EMBL/GenBank/DDBJ databases">
        <title>Transcriptomic analysis of a linuron degrading triple-species bacterial consortium.</title>
        <authorList>
            <person name="Albers P."/>
        </authorList>
    </citation>
    <scope>NUCLEOTIDE SEQUENCE [LARGE SCALE GENOMIC DNA]</scope>
    <source>
        <strain evidence="10 11">WDL6</strain>
    </source>
</reference>
<dbReference type="Pfam" id="PF22643">
    <property type="entry name" value="NagA_N"/>
    <property type="match status" value="1"/>
</dbReference>
<comment type="similarity">
    <text evidence="1 5">Belongs to the metallo-dependent hydrolases superfamily. NagA family.</text>
</comment>
<feature type="binding site" evidence="8">
    <location>
        <position position="197"/>
    </location>
    <ligand>
        <name>Zn(2+)</name>
        <dbReference type="ChEBI" id="CHEBI:29105"/>
    </ligand>
</feature>
<dbReference type="Gene3D" id="3.20.20.140">
    <property type="entry name" value="Metal-dependent hydrolases"/>
    <property type="match status" value="1"/>
</dbReference>
<evidence type="ECO:0000256" key="3">
    <source>
        <dbReference type="ARBA" id="ARBA00022801"/>
    </source>
</evidence>
<dbReference type="InterPro" id="IPR006680">
    <property type="entry name" value="Amidohydro-rel"/>
</dbReference>
<evidence type="ECO:0000256" key="7">
    <source>
        <dbReference type="PIRSR" id="PIRSR038994-2"/>
    </source>
</evidence>
<dbReference type="PIRSF" id="PIRSF038994">
    <property type="entry name" value="NagA"/>
    <property type="match status" value="1"/>
</dbReference>
<feature type="binding site" evidence="7">
    <location>
        <begin position="221"/>
        <end position="222"/>
    </location>
    <ligand>
        <name>substrate</name>
    </ligand>
</feature>
<dbReference type="AlphaFoldDB" id="A0A109BQ51"/>
<dbReference type="PANTHER" id="PTHR11113">
    <property type="entry name" value="N-ACETYLGLUCOSAMINE-6-PHOSPHATE DEACETYLASE"/>
    <property type="match status" value="1"/>
</dbReference>
<evidence type="ECO:0000313" key="11">
    <source>
        <dbReference type="Proteomes" id="UP000059074"/>
    </source>
</evidence>
<feature type="binding site" evidence="7">
    <location>
        <position position="229"/>
    </location>
    <ligand>
        <name>substrate</name>
    </ligand>
</feature>
<evidence type="ECO:0000256" key="2">
    <source>
        <dbReference type="ARBA" id="ARBA00022723"/>
    </source>
</evidence>
<dbReference type="GO" id="GO:0046872">
    <property type="term" value="F:metal ion binding"/>
    <property type="evidence" value="ECO:0007669"/>
    <property type="project" value="UniProtKB-KW"/>
</dbReference>
<evidence type="ECO:0000313" key="10">
    <source>
        <dbReference type="EMBL" id="KWT72635.1"/>
    </source>
</evidence>
<gene>
    <name evidence="10" type="ORF">APY04_0074</name>
</gene>